<organism evidence="4">
    <name type="scientific">Physcomitrium patens</name>
    <name type="common">Spreading-leaved earth moss</name>
    <name type="synonym">Physcomitrella patens</name>
    <dbReference type="NCBI Taxonomy" id="3218"/>
    <lineage>
        <taxon>Eukaryota</taxon>
        <taxon>Viridiplantae</taxon>
        <taxon>Streptophyta</taxon>
        <taxon>Embryophyta</taxon>
        <taxon>Bryophyta</taxon>
        <taxon>Bryophytina</taxon>
        <taxon>Bryopsida</taxon>
        <taxon>Funariidae</taxon>
        <taxon>Funariales</taxon>
        <taxon>Funariaceae</taxon>
        <taxon>Physcomitrium</taxon>
    </lineage>
</organism>
<evidence type="ECO:0000313" key="6">
    <source>
        <dbReference type="Proteomes" id="UP000006727"/>
    </source>
</evidence>
<dbReference type="eggNOG" id="KOG2741">
    <property type="taxonomic scope" value="Eukaryota"/>
</dbReference>
<dbReference type="GeneID" id="112284113"/>
<dbReference type="EMBL" id="ABEU02000006">
    <property type="protein sequence ID" value="PNR52562.1"/>
    <property type="molecule type" value="Genomic_DNA"/>
</dbReference>
<evidence type="ECO:0000259" key="3">
    <source>
        <dbReference type="Pfam" id="PF22725"/>
    </source>
</evidence>
<dbReference type="STRING" id="3218.A9TAR5"/>
<dbReference type="OrthoDB" id="2129491at2759"/>
<dbReference type="EnsemblPlants" id="Pp3c6_14500V3.1">
    <property type="protein sequence ID" value="Pp3c6_14500V3.1"/>
    <property type="gene ID" value="Pp3c6_14500"/>
</dbReference>
<dbReference type="InterPro" id="IPR036291">
    <property type="entry name" value="NAD(P)-bd_dom_sf"/>
</dbReference>
<reference evidence="4 6" key="2">
    <citation type="journal article" date="2018" name="Plant J.">
        <title>The Physcomitrella patens chromosome-scale assembly reveals moss genome structure and evolution.</title>
        <authorList>
            <person name="Lang D."/>
            <person name="Ullrich K.K."/>
            <person name="Murat F."/>
            <person name="Fuchs J."/>
            <person name="Jenkins J."/>
            <person name="Haas F.B."/>
            <person name="Piednoel M."/>
            <person name="Gundlach H."/>
            <person name="Van Bel M."/>
            <person name="Meyberg R."/>
            <person name="Vives C."/>
            <person name="Morata J."/>
            <person name="Symeonidi A."/>
            <person name="Hiss M."/>
            <person name="Muchero W."/>
            <person name="Kamisugi Y."/>
            <person name="Saleh O."/>
            <person name="Blanc G."/>
            <person name="Decker E.L."/>
            <person name="van Gessel N."/>
            <person name="Grimwood J."/>
            <person name="Hayes R.D."/>
            <person name="Graham S.W."/>
            <person name="Gunter L.E."/>
            <person name="McDaniel S.F."/>
            <person name="Hoernstein S.N.W."/>
            <person name="Larsson A."/>
            <person name="Li F.W."/>
            <person name="Perroud P.F."/>
            <person name="Phillips J."/>
            <person name="Ranjan P."/>
            <person name="Rokshar D.S."/>
            <person name="Rothfels C.J."/>
            <person name="Schneider L."/>
            <person name="Shu S."/>
            <person name="Stevenson D.W."/>
            <person name="Thummler F."/>
            <person name="Tillich M."/>
            <person name="Villarreal Aguilar J.C."/>
            <person name="Widiez T."/>
            <person name="Wong G.K."/>
            <person name="Wymore A."/>
            <person name="Zhang Y."/>
            <person name="Zimmer A.D."/>
            <person name="Quatrano R.S."/>
            <person name="Mayer K.F.X."/>
            <person name="Goodstein D."/>
            <person name="Casacuberta J.M."/>
            <person name="Vandepoele K."/>
            <person name="Reski R."/>
            <person name="Cuming A.C."/>
            <person name="Tuskan G.A."/>
            <person name="Maumus F."/>
            <person name="Salse J."/>
            <person name="Schmutz J."/>
            <person name="Rensing S.A."/>
        </authorList>
    </citation>
    <scope>NUCLEOTIDE SEQUENCE [LARGE SCALE GENOMIC DNA]</scope>
    <source>
        <strain evidence="5 6">cv. Gransden 2004</strain>
    </source>
</reference>
<dbReference type="SUPFAM" id="SSF55347">
    <property type="entry name" value="Glyceraldehyde-3-phosphate dehydrogenase-like, C-terminal domain"/>
    <property type="match status" value="1"/>
</dbReference>
<evidence type="ECO:0000259" key="2">
    <source>
        <dbReference type="Pfam" id="PF01408"/>
    </source>
</evidence>
<keyword evidence="6" id="KW-1185">Reference proteome</keyword>
<dbReference type="RefSeq" id="XP_024379457.1">
    <property type="nucleotide sequence ID" value="XM_024523689.2"/>
</dbReference>
<dbReference type="PANTHER" id="PTHR46368:SF4">
    <property type="entry name" value="OS10G0403700 PROTEIN"/>
    <property type="match status" value="1"/>
</dbReference>
<reference evidence="4 6" key="1">
    <citation type="journal article" date="2008" name="Science">
        <title>The Physcomitrella genome reveals evolutionary insights into the conquest of land by plants.</title>
        <authorList>
            <person name="Rensing S."/>
            <person name="Lang D."/>
            <person name="Zimmer A."/>
            <person name="Terry A."/>
            <person name="Salamov A."/>
            <person name="Shapiro H."/>
            <person name="Nishiyama T."/>
            <person name="Perroud P.-F."/>
            <person name="Lindquist E."/>
            <person name="Kamisugi Y."/>
            <person name="Tanahashi T."/>
            <person name="Sakakibara K."/>
            <person name="Fujita T."/>
            <person name="Oishi K."/>
            <person name="Shin-I T."/>
            <person name="Kuroki Y."/>
            <person name="Toyoda A."/>
            <person name="Suzuki Y."/>
            <person name="Hashimoto A."/>
            <person name="Yamaguchi K."/>
            <person name="Sugano A."/>
            <person name="Kohara Y."/>
            <person name="Fujiyama A."/>
            <person name="Anterola A."/>
            <person name="Aoki S."/>
            <person name="Ashton N."/>
            <person name="Barbazuk W.B."/>
            <person name="Barker E."/>
            <person name="Bennetzen J."/>
            <person name="Bezanilla M."/>
            <person name="Blankenship R."/>
            <person name="Cho S.H."/>
            <person name="Dutcher S."/>
            <person name="Estelle M."/>
            <person name="Fawcett J.A."/>
            <person name="Gundlach H."/>
            <person name="Hanada K."/>
            <person name="Heyl A."/>
            <person name="Hicks K.A."/>
            <person name="Hugh J."/>
            <person name="Lohr M."/>
            <person name="Mayer K."/>
            <person name="Melkozernov A."/>
            <person name="Murata T."/>
            <person name="Nelson D."/>
            <person name="Pils B."/>
            <person name="Prigge M."/>
            <person name="Reiss B."/>
            <person name="Renner T."/>
            <person name="Rombauts S."/>
            <person name="Rushton P."/>
            <person name="Sanderfoot A."/>
            <person name="Schween G."/>
            <person name="Shiu S.-H."/>
            <person name="Stueber K."/>
            <person name="Theodoulou F.L."/>
            <person name="Tu H."/>
            <person name="Van de Peer Y."/>
            <person name="Verrier P.J."/>
            <person name="Waters E."/>
            <person name="Wood A."/>
            <person name="Yang L."/>
            <person name="Cove D."/>
            <person name="Cuming A."/>
            <person name="Hasebe M."/>
            <person name="Lucas S."/>
            <person name="Mishler D.B."/>
            <person name="Reski R."/>
            <person name="Grigoriev I."/>
            <person name="Quatrano R.S."/>
            <person name="Boore J.L."/>
        </authorList>
    </citation>
    <scope>NUCLEOTIDE SEQUENCE [LARGE SCALE GENOMIC DNA]</scope>
    <source>
        <strain evidence="5 6">cv. Gransden 2004</strain>
    </source>
</reference>
<name>A9TAR5_PHYPA</name>
<dbReference type="InterPro" id="IPR055170">
    <property type="entry name" value="GFO_IDH_MocA-like_dom"/>
</dbReference>
<evidence type="ECO:0000256" key="1">
    <source>
        <dbReference type="ARBA" id="ARBA00010928"/>
    </source>
</evidence>
<dbReference type="InterPro" id="IPR000683">
    <property type="entry name" value="Gfo/Idh/MocA-like_OxRdtase_N"/>
</dbReference>
<dbReference type="PaxDb" id="3218-PP1S195_72V6.1"/>
<evidence type="ECO:0000313" key="4">
    <source>
        <dbReference type="EMBL" id="PNR52562.1"/>
    </source>
</evidence>
<dbReference type="Pfam" id="PF22725">
    <property type="entry name" value="GFO_IDH_MocA_C3"/>
    <property type="match status" value="1"/>
</dbReference>
<dbReference type="OMA" id="SSFEWIN"/>
<dbReference type="SUPFAM" id="SSF51735">
    <property type="entry name" value="NAD(P)-binding Rossmann-fold domains"/>
    <property type="match status" value="1"/>
</dbReference>
<dbReference type="GO" id="GO:0000166">
    <property type="term" value="F:nucleotide binding"/>
    <property type="evidence" value="ECO:0007669"/>
    <property type="project" value="InterPro"/>
</dbReference>
<proteinExistence type="inferred from homology"/>
<dbReference type="Gene3D" id="3.30.360.10">
    <property type="entry name" value="Dihydrodipicolinate Reductase, domain 2"/>
    <property type="match status" value="1"/>
</dbReference>
<comment type="similarity">
    <text evidence="1">Belongs to the Gfo/Idh/MocA family.</text>
</comment>
<feature type="domain" description="GFO/IDH/MocA-like oxidoreductase" evidence="3">
    <location>
        <begin position="145"/>
        <end position="259"/>
    </location>
</feature>
<reference evidence="5" key="3">
    <citation type="submission" date="2020-12" db="UniProtKB">
        <authorList>
            <consortium name="EnsemblPlants"/>
        </authorList>
    </citation>
    <scope>IDENTIFICATION</scope>
</reference>
<accession>A9TAR5</accession>
<feature type="domain" description="Gfo/Idh/MocA-like oxidoreductase N-terminal" evidence="2">
    <location>
        <begin position="4"/>
        <end position="123"/>
    </location>
</feature>
<dbReference type="AlphaFoldDB" id="A9TAR5"/>
<evidence type="ECO:0000313" key="5">
    <source>
        <dbReference type="EnsemblPlants" id="Pp3c6_14500V3.1"/>
    </source>
</evidence>
<dbReference type="HOGENOM" id="CLU_023194_5_3_1"/>
<protein>
    <recommendedName>
        <fullName evidence="7">Gfo/Idh/MocA-like oxidoreductase N-terminal domain-containing protein</fullName>
    </recommendedName>
</protein>
<dbReference type="Gramene" id="Pp3c6_14500V3.2">
    <property type="protein sequence ID" value="Pp3c6_14500V3.2"/>
    <property type="gene ID" value="Pp3c6_14500"/>
</dbReference>
<dbReference type="Gene3D" id="3.40.50.720">
    <property type="entry name" value="NAD(P)-binding Rossmann-like Domain"/>
    <property type="match status" value="1"/>
</dbReference>
<gene>
    <name evidence="5" type="primary">LOC112284113</name>
    <name evidence="4" type="ORF">PHYPA_008936</name>
</gene>
<evidence type="ECO:0008006" key="7">
    <source>
        <dbReference type="Google" id="ProtNLM"/>
    </source>
</evidence>
<dbReference type="EnsemblPlants" id="Pp3c6_14500V3.2">
    <property type="protein sequence ID" value="Pp3c6_14500V3.2"/>
    <property type="gene ID" value="Pp3c6_14500"/>
</dbReference>
<dbReference type="Gramene" id="Pp3c6_14500V3.1">
    <property type="protein sequence ID" value="Pp3c6_14500V3.1"/>
    <property type="gene ID" value="Pp3c6_14500"/>
</dbReference>
<sequence length="357" mass="39515">MGRVRIGILGCAGIAEKLIRGMLLLPEIQITALGSRSLTKAQGYAAKNHIPVDAKLYDSYDGVLDDPNVDAVYIPLPTGLHLEWVTKAAEKKKHVLLEKPVSHTIEELDAFLGVIDRNHLQFMDGTMFMHHPRLAQMHQVLHNRDVVGDIQEVIAMFITNLGVQPGWTSDIRGQPHLDGLGCLGDIGWYCTRFVLWAYDFQMPKTVTAHPGSKLSDTGVLTSCGASFEWPDGRMGTFRCSFLGDMVMKAICVGSKGTLEIDDFVIPRQEDVCSYRVKEAATWQDRSIGWGAREEVHQVMTSLPQEALMVQEFARLVGGILDGTGKPEPLWSTIARNTQILLNAVKASIESYCQPITL</sequence>
<dbReference type="Pfam" id="PF01408">
    <property type="entry name" value="GFO_IDH_MocA"/>
    <property type="match status" value="1"/>
</dbReference>
<dbReference type="PANTHER" id="PTHR46368">
    <property type="match status" value="1"/>
</dbReference>
<dbReference type="Proteomes" id="UP000006727">
    <property type="component" value="Chromosome 6"/>
</dbReference>